<keyword evidence="2" id="KW-0561">Oxygen transport</keyword>
<evidence type="ECO:0000313" key="6">
    <source>
        <dbReference type="EMBL" id="CAL1240585.1"/>
    </source>
</evidence>
<dbReference type="InterPro" id="IPR035938">
    <property type="entry name" value="Hemerythrin-like_sf"/>
</dbReference>
<dbReference type="InterPro" id="IPR012827">
    <property type="entry name" value="Hemerythrin_metal-bd"/>
</dbReference>
<dbReference type="InterPro" id="IPR012312">
    <property type="entry name" value="Hemerythrin-like"/>
</dbReference>
<proteinExistence type="inferred from homology"/>
<dbReference type="PANTHER" id="PTHR37164">
    <property type="entry name" value="BACTERIOHEMERYTHRIN"/>
    <property type="match status" value="1"/>
</dbReference>
<dbReference type="EMBL" id="OZ026884">
    <property type="protein sequence ID" value="CAL1240585.1"/>
    <property type="molecule type" value="Genomic_DNA"/>
</dbReference>
<dbReference type="Proteomes" id="UP001497493">
    <property type="component" value="Chromosome"/>
</dbReference>
<name>A0ABM9NJ25_9GAMM</name>
<dbReference type="InterPro" id="IPR050669">
    <property type="entry name" value="Hemerythrin"/>
</dbReference>
<evidence type="ECO:0000256" key="3">
    <source>
        <dbReference type="ARBA" id="ARBA00022723"/>
    </source>
</evidence>
<dbReference type="Gene3D" id="1.20.120.50">
    <property type="entry name" value="Hemerythrin-like"/>
    <property type="match status" value="1"/>
</dbReference>
<evidence type="ECO:0000313" key="7">
    <source>
        <dbReference type="Proteomes" id="UP001497493"/>
    </source>
</evidence>
<organism evidence="6 7">
    <name type="scientific">Candidatus Methylocalor cossyra</name>
    <dbReference type="NCBI Taxonomy" id="3108543"/>
    <lineage>
        <taxon>Bacteria</taxon>
        <taxon>Pseudomonadati</taxon>
        <taxon>Pseudomonadota</taxon>
        <taxon>Gammaproteobacteria</taxon>
        <taxon>Methylococcales</taxon>
        <taxon>Methylococcaceae</taxon>
        <taxon>Candidatus Methylocalor</taxon>
    </lineage>
</organism>
<keyword evidence="3" id="KW-0479">Metal-binding</keyword>
<feature type="domain" description="Hemerythrin-like" evidence="5">
    <location>
        <begin position="19"/>
        <end position="129"/>
    </location>
</feature>
<protein>
    <submittedName>
        <fullName evidence="6">Bacteriohemerythrin</fullName>
    </submittedName>
</protein>
<dbReference type="RefSeq" id="WP_348757178.1">
    <property type="nucleotide sequence ID" value="NZ_OZ026884.1"/>
</dbReference>
<dbReference type="InterPro" id="IPR016131">
    <property type="entry name" value="Haemerythrin_Fe_BS"/>
</dbReference>
<comment type="similarity">
    <text evidence="1">Belongs to the hemerythrin family.</text>
</comment>
<dbReference type="Pfam" id="PF01814">
    <property type="entry name" value="Hemerythrin"/>
    <property type="match status" value="1"/>
</dbReference>
<evidence type="ECO:0000256" key="2">
    <source>
        <dbReference type="ARBA" id="ARBA00022621"/>
    </source>
</evidence>
<keyword evidence="2" id="KW-0813">Transport</keyword>
<dbReference type="SUPFAM" id="SSF47188">
    <property type="entry name" value="Hemerythrin-like"/>
    <property type="match status" value="1"/>
</dbReference>
<dbReference type="NCBIfam" id="TIGR02481">
    <property type="entry name" value="hemeryth_dom"/>
    <property type="match status" value="1"/>
</dbReference>
<evidence type="ECO:0000256" key="4">
    <source>
        <dbReference type="ARBA" id="ARBA00023004"/>
    </source>
</evidence>
<sequence>MALITWTKDTFGTDVGVADDQHQKLFGLLNGLHEAVGAGNRSAVGSKLDELINFVVMHFKTEEDLMKQHGYPEYETHKAEHDKLVATCADVQKKFHAGELDITADTTDFVKDWLTNHIPNVDKHYGPFLKSKGVA</sequence>
<keyword evidence="4" id="KW-0408">Iron</keyword>
<keyword evidence="7" id="KW-1185">Reference proteome</keyword>
<dbReference type="PANTHER" id="PTHR37164:SF1">
    <property type="entry name" value="BACTERIOHEMERYTHRIN"/>
    <property type="match status" value="1"/>
</dbReference>
<accession>A0ABM9NJ25</accession>
<gene>
    <name evidence="6" type="ORF">MECH1_V1_1809</name>
</gene>
<dbReference type="PROSITE" id="PS00550">
    <property type="entry name" value="HEMERYTHRINS"/>
    <property type="match status" value="1"/>
</dbReference>
<dbReference type="CDD" id="cd12107">
    <property type="entry name" value="Hemerythrin"/>
    <property type="match status" value="1"/>
</dbReference>
<evidence type="ECO:0000259" key="5">
    <source>
        <dbReference type="Pfam" id="PF01814"/>
    </source>
</evidence>
<reference evidence="6 7" key="1">
    <citation type="submission" date="2024-04" db="EMBL/GenBank/DDBJ databases">
        <authorList>
            <person name="Cremers G."/>
        </authorList>
    </citation>
    <scope>NUCLEOTIDE SEQUENCE [LARGE SCALE GENOMIC DNA]</scope>
    <source>
        <strain evidence="6">MeCH1-AG</strain>
    </source>
</reference>
<dbReference type="NCBIfam" id="NF033749">
    <property type="entry name" value="bact_hemeryth"/>
    <property type="match status" value="1"/>
</dbReference>
<evidence type="ECO:0000256" key="1">
    <source>
        <dbReference type="ARBA" id="ARBA00010587"/>
    </source>
</evidence>